<dbReference type="EMBL" id="VSRR010068873">
    <property type="protein sequence ID" value="MPC85583.1"/>
    <property type="molecule type" value="Genomic_DNA"/>
</dbReference>
<reference evidence="2 3" key="1">
    <citation type="submission" date="2019-05" db="EMBL/GenBank/DDBJ databases">
        <title>Another draft genome of Portunus trituberculatus and its Hox gene families provides insights of decapod evolution.</title>
        <authorList>
            <person name="Jeong J.-H."/>
            <person name="Song I."/>
            <person name="Kim S."/>
            <person name="Choi T."/>
            <person name="Kim D."/>
            <person name="Ryu S."/>
            <person name="Kim W."/>
        </authorList>
    </citation>
    <scope>NUCLEOTIDE SEQUENCE [LARGE SCALE GENOMIC DNA]</scope>
    <source>
        <tissue evidence="2">Muscle</tissue>
    </source>
</reference>
<evidence type="ECO:0000256" key="1">
    <source>
        <dbReference type="SAM" id="SignalP"/>
    </source>
</evidence>
<evidence type="ECO:0008006" key="4">
    <source>
        <dbReference type="Google" id="ProtNLM"/>
    </source>
</evidence>
<sequence>MMVKFFSLLAVSKGGVGWGAPRRAQRVVPPLFRLEQRQATAIQSASFHPTDVLHVSVFSSTEISVVIRCKIYRFFRISNGSDKLKTNIKILVCCLRN</sequence>
<comment type="caution">
    <text evidence="2">The sequence shown here is derived from an EMBL/GenBank/DDBJ whole genome shotgun (WGS) entry which is preliminary data.</text>
</comment>
<keyword evidence="3" id="KW-1185">Reference proteome</keyword>
<dbReference type="Proteomes" id="UP000324222">
    <property type="component" value="Unassembled WGS sequence"/>
</dbReference>
<keyword evidence="1" id="KW-0732">Signal</keyword>
<feature type="signal peptide" evidence="1">
    <location>
        <begin position="1"/>
        <end position="17"/>
    </location>
</feature>
<accession>A0A5B7IT99</accession>
<name>A0A5B7IT99_PORTR</name>
<feature type="chain" id="PRO_5022966752" description="Secreted protein" evidence="1">
    <location>
        <begin position="18"/>
        <end position="97"/>
    </location>
</feature>
<proteinExistence type="predicted"/>
<dbReference type="AlphaFoldDB" id="A0A5B7IT99"/>
<evidence type="ECO:0000313" key="2">
    <source>
        <dbReference type="EMBL" id="MPC85583.1"/>
    </source>
</evidence>
<evidence type="ECO:0000313" key="3">
    <source>
        <dbReference type="Proteomes" id="UP000324222"/>
    </source>
</evidence>
<gene>
    <name evidence="2" type="ORF">E2C01_080365</name>
</gene>
<organism evidence="2 3">
    <name type="scientific">Portunus trituberculatus</name>
    <name type="common">Swimming crab</name>
    <name type="synonym">Neptunus trituberculatus</name>
    <dbReference type="NCBI Taxonomy" id="210409"/>
    <lineage>
        <taxon>Eukaryota</taxon>
        <taxon>Metazoa</taxon>
        <taxon>Ecdysozoa</taxon>
        <taxon>Arthropoda</taxon>
        <taxon>Crustacea</taxon>
        <taxon>Multicrustacea</taxon>
        <taxon>Malacostraca</taxon>
        <taxon>Eumalacostraca</taxon>
        <taxon>Eucarida</taxon>
        <taxon>Decapoda</taxon>
        <taxon>Pleocyemata</taxon>
        <taxon>Brachyura</taxon>
        <taxon>Eubrachyura</taxon>
        <taxon>Portunoidea</taxon>
        <taxon>Portunidae</taxon>
        <taxon>Portuninae</taxon>
        <taxon>Portunus</taxon>
    </lineage>
</organism>
<protein>
    <recommendedName>
        <fullName evidence="4">Secreted protein</fullName>
    </recommendedName>
</protein>